<reference evidence="11 12" key="1">
    <citation type="submission" date="2019-07" db="EMBL/GenBank/DDBJ databases">
        <title>Whole genome shotgun sequence of Oceanithermus desulfurans NBRC 100063.</title>
        <authorList>
            <person name="Hosoyama A."/>
            <person name="Uohara A."/>
            <person name="Ohji S."/>
            <person name="Ichikawa N."/>
        </authorList>
    </citation>
    <scope>NUCLEOTIDE SEQUENCE [LARGE SCALE GENOMIC DNA]</scope>
    <source>
        <strain evidence="11 12">NBRC 100063</strain>
    </source>
</reference>
<dbReference type="GO" id="GO:0005886">
    <property type="term" value="C:plasma membrane"/>
    <property type="evidence" value="ECO:0007669"/>
    <property type="project" value="UniProtKB-SubCell"/>
</dbReference>
<proteinExistence type="inferred from homology"/>
<protein>
    <recommendedName>
        <fullName evidence="10">Tripartite ATP-independent periplasmic transporters DctQ component domain-containing protein</fullName>
    </recommendedName>
</protein>
<keyword evidence="4" id="KW-0997">Cell inner membrane</keyword>
<comment type="caution">
    <text evidence="11">The sequence shown here is derived from an EMBL/GenBank/DDBJ whole genome shotgun (WGS) entry which is preliminary data.</text>
</comment>
<evidence type="ECO:0000256" key="4">
    <source>
        <dbReference type="ARBA" id="ARBA00022519"/>
    </source>
</evidence>
<feature type="transmembrane region" description="Helical" evidence="9">
    <location>
        <begin position="116"/>
        <end position="136"/>
    </location>
</feature>
<dbReference type="PANTHER" id="PTHR35011:SF10">
    <property type="entry name" value="TRAP TRANSPORTER SMALL PERMEASE PROTEIN"/>
    <property type="match status" value="1"/>
</dbReference>
<dbReference type="GO" id="GO:0015740">
    <property type="term" value="P:C4-dicarboxylate transport"/>
    <property type="evidence" value="ECO:0007669"/>
    <property type="project" value="TreeGrafter"/>
</dbReference>
<dbReference type="InterPro" id="IPR055348">
    <property type="entry name" value="DctQ"/>
</dbReference>
<accession>A0A511RHS5</accession>
<gene>
    <name evidence="11" type="ORF">ODE01S_06270</name>
</gene>
<evidence type="ECO:0000256" key="5">
    <source>
        <dbReference type="ARBA" id="ARBA00022692"/>
    </source>
</evidence>
<feature type="transmembrane region" description="Helical" evidence="9">
    <location>
        <begin position="7"/>
        <end position="25"/>
    </location>
</feature>
<dbReference type="EMBL" id="BJXN01000003">
    <property type="protein sequence ID" value="GEM89193.1"/>
    <property type="molecule type" value="Genomic_DNA"/>
</dbReference>
<dbReference type="InterPro" id="IPR007387">
    <property type="entry name" value="TRAP_DctQ"/>
</dbReference>
<dbReference type="GO" id="GO:0022857">
    <property type="term" value="F:transmembrane transporter activity"/>
    <property type="evidence" value="ECO:0007669"/>
    <property type="project" value="TreeGrafter"/>
</dbReference>
<keyword evidence="3" id="KW-1003">Cell membrane</keyword>
<comment type="similarity">
    <text evidence="8">Belongs to the TRAP transporter small permease family.</text>
</comment>
<evidence type="ECO:0000256" key="1">
    <source>
        <dbReference type="ARBA" id="ARBA00004429"/>
    </source>
</evidence>
<keyword evidence="7 9" id="KW-0472">Membrane</keyword>
<keyword evidence="6 9" id="KW-1133">Transmembrane helix</keyword>
<feature type="transmembrane region" description="Helical" evidence="9">
    <location>
        <begin position="37"/>
        <end position="62"/>
    </location>
</feature>
<dbReference type="RefSeq" id="WP_147145735.1">
    <property type="nucleotide sequence ID" value="NZ_BJXN01000003.1"/>
</dbReference>
<evidence type="ECO:0000313" key="11">
    <source>
        <dbReference type="EMBL" id="GEM89193.1"/>
    </source>
</evidence>
<feature type="transmembrane region" description="Helical" evidence="9">
    <location>
        <begin position="74"/>
        <end position="91"/>
    </location>
</feature>
<comment type="subcellular location">
    <subcellularLocation>
        <location evidence="1">Cell inner membrane</location>
        <topology evidence="1">Multi-pass membrane protein</topology>
    </subcellularLocation>
</comment>
<dbReference type="AlphaFoldDB" id="A0A511RHS5"/>
<dbReference type="Pfam" id="PF04290">
    <property type="entry name" value="DctQ"/>
    <property type="match status" value="1"/>
</dbReference>
<evidence type="ECO:0000256" key="9">
    <source>
        <dbReference type="SAM" id="Phobius"/>
    </source>
</evidence>
<evidence type="ECO:0000256" key="3">
    <source>
        <dbReference type="ARBA" id="ARBA00022475"/>
    </source>
</evidence>
<feature type="transmembrane region" description="Helical" evidence="9">
    <location>
        <begin position="156"/>
        <end position="177"/>
    </location>
</feature>
<sequence>MVSTPELMAWTAVVTAAMLALAWLAERLPFFKAAIAVVEDVLSAVYLTAGLSVVMISVVTRYVFNNPLGWADEFARVFVAWGAMFGFSVALRERRHIGVDLLYTAVSDRVKHGMDLLANFIGLVFAAFMSVTGWKLVVFLKMLGLKSIYTDIPEWILQLIIPLGFLLFALQFAINLFDVLRGREPIHEEVAGV</sequence>
<evidence type="ECO:0000256" key="7">
    <source>
        <dbReference type="ARBA" id="ARBA00023136"/>
    </source>
</evidence>
<keyword evidence="5 9" id="KW-0812">Transmembrane</keyword>
<evidence type="ECO:0000256" key="6">
    <source>
        <dbReference type="ARBA" id="ARBA00022989"/>
    </source>
</evidence>
<keyword evidence="2" id="KW-0813">Transport</keyword>
<dbReference type="PANTHER" id="PTHR35011">
    <property type="entry name" value="2,3-DIKETO-L-GULONATE TRAP TRANSPORTER SMALL PERMEASE PROTEIN YIAM"/>
    <property type="match status" value="1"/>
</dbReference>
<name>A0A511RHS5_9DEIN</name>
<evidence type="ECO:0000256" key="8">
    <source>
        <dbReference type="ARBA" id="ARBA00038436"/>
    </source>
</evidence>
<feature type="domain" description="Tripartite ATP-independent periplasmic transporters DctQ component" evidence="10">
    <location>
        <begin position="53"/>
        <end position="181"/>
    </location>
</feature>
<dbReference type="OrthoDB" id="63744at2"/>
<organism evidence="11 12">
    <name type="scientific">Oceanithermus desulfurans NBRC 100063</name>
    <dbReference type="NCBI Taxonomy" id="1227550"/>
    <lineage>
        <taxon>Bacteria</taxon>
        <taxon>Thermotogati</taxon>
        <taxon>Deinococcota</taxon>
        <taxon>Deinococci</taxon>
        <taxon>Thermales</taxon>
        <taxon>Thermaceae</taxon>
        <taxon>Oceanithermus</taxon>
    </lineage>
</organism>
<evidence type="ECO:0000259" key="10">
    <source>
        <dbReference type="Pfam" id="PF04290"/>
    </source>
</evidence>
<evidence type="ECO:0000313" key="12">
    <source>
        <dbReference type="Proteomes" id="UP000321827"/>
    </source>
</evidence>
<dbReference type="Proteomes" id="UP000321827">
    <property type="component" value="Unassembled WGS sequence"/>
</dbReference>
<evidence type="ECO:0000256" key="2">
    <source>
        <dbReference type="ARBA" id="ARBA00022448"/>
    </source>
</evidence>